<evidence type="ECO:0000256" key="7">
    <source>
        <dbReference type="SAM" id="MobiDB-lite"/>
    </source>
</evidence>
<dbReference type="InterPro" id="IPR004872">
    <property type="entry name" value="Lipoprotein_NlpA"/>
</dbReference>
<dbReference type="PANTHER" id="PTHR30429:SF3">
    <property type="entry name" value="LIPOPROTEIN"/>
    <property type="match status" value="1"/>
</dbReference>
<accession>R7WGU0</accession>
<organism evidence="8 9">
    <name type="scientific">Rhodococcus rhodnii LMG 5362</name>
    <dbReference type="NCBI Taxonomy" id="1273125"/>
    <lineage>
        <taxon>Bacteria</taxon>
        <taxon>Bacillati</taxon>
        <taxon>Actinomycetota</taxon>
        <taxon>Actinomycetes</taxon>
        <taxon>Mycobacteriales</taxon>
        <taxon>Nocardiaceae</taxon>
        <taxon>Rhodococcus</taxon>
    </lineage>
</organism>
<reference evidence="8 9" key="1">
    <citation type="journal article" date="2013" name="Genome Announc.">
        <title>Draft Genome Sequence of Rhodococcus rhodnii Strain LMG5362, a Symbiont of Rhodnius prolixus (Hemiptera, Reduviidae, Triatominae), the Principle Vector of Trypanosoma cruzi.</title>
        <authorList>
            <person name="Pachebat J.A."/>
            <person name="van Keulen G."/>
            <person name="Whitten M.M."/>
            <person name="Girdwood S."/>
            <person name="Del Sol R."/>
            <person name="Dyson P.J."/>
            <person name="Facey P.D."/>
        </authorList>
    </citation>
    <scope>NUCLEOTIDE SEQUENCE [LARGE SCALE GENOMIC DNA]</scope>
    <source>
        <strain evidence="8 9">LMG 5362</strain>
    </source>
</reference>
<dbReference type="Gene3D" id="3.40.190.10">
    <property type="entry name" value="Periplasmic binding protein-like II"/>
    <property type="match status" value="2"/>
</dbReference>
<comment type="subcellular location">
    <subcellularLocation>
        <location evidence="1">Membrane</location>
        <topology evidence="1">Lipid-anchor</topology>
    </subcellularLocation>
</comment>
<comment type="similarity">
    <text evidence="2">Belongs to the NlpA lipoprotein family.</text>
</comment>
<feature type="region of interest" description="Disordered" evidence="7">
    <location>
        <begin position="1"/>
        <end position="22"/>
    </location>
</feature>
<dbReference type="Pfam" id="PF03180">
    <property type="entry name" value="Lipoprotein_9"/>
    <property type="match status" value="1"/>
</dbReference>
<sequence>MLEGAGLLSLRGDNPSPTPADIDEAASKVRVTPIDAAQTALSLSSVDGAIVNNTFLERSGIDPESALYKDDPSSPAAEPYINAFVTRAEDKTNETYLQLVGIWHDPEIQDAVREESKGTSVEVERDGAALEQILERVEAGIRAGQ</sequence>
<protein>
    <submittedName>
        <fullName evidence="8">Uncharacterized protein</fullName>
    </submittedName>
</protein>
<dbReference type="Proteomes" id="UP000013525">
    <property type="component" value="Unassembled WGS sequence"/>
</dbReference>
<proteinExistence type="inferred from homology"/>
<dbReference type="EMBL" id="APMY01000133">
    <property type="protein sequence ID" value="EOM74283.1"/>
    <property type="molecule type" value="Genomic_DNA"/>
</dbReference>
<keyword evidence="3" id="KW-0732">Signal</keyword>
<dbReference type="eggNOG" id="COG1464">
    <property type="taxonomic scope" value="Bacteria"/>
</dbReference>
<gene>
    <name evidence="8" type="ORF">Rrhod_4427</name>
</gene>
<keyword evidence="4" id="KW-0472">Membrane</keyword>
<evidence type="ECO:0000256" key="1">
    <source>
        <dbReference type="ARBA" id="ARBA00004635"/>
    </source>
</evidence>
<dbReference type="AlphaFoldDB" id="R7WGU0"/>
<dbReference type="SUPFAM" id="SSF53850">
    <property type="entry name" value="Periplasmic binding protein-like II"/>
    <property type="match status" value="1"/>
</dbReference>
<evidence type="ECO:0000256" key="3">
    <source>
        <dbReference type="ARBA" id="ARBA00022729"/>
    </source>
</evidence>
<name>R7WGU0_9NOCA</name>
<keyword evidence="9" id="KW-1185">Reference proteome</keyword>
<keyword evidence="6" id="KW-0449">Lipoprotein</keyword>
<evidence type="ECO:0000256" key="2">
    <source>
        <dbReference type="ARBA" id="ARBA00008973"/>
    </source>
</evidence>
<dbReference type="PANTHER" id="PTHR30429">
    <property type="entry name" value="D-METHIONINE-BINDING LIPOPROTEIN METQ"/>
    <property type="match status" value="1"/>
</dbReference>
<dbReference type="PATRIC" id="fig|1273125.3.peg.4201"/>
<dbReference type="GO" id="GO:0016020">
    <property type="term" value="C:membrane"/>
    <property type="evidence" value="ECO:0007669"/>
    <property type="project" value="UniProtKB-SubCell"/>
</dbReference>
<evidence type="ECO:0000256" key="6">
    <source>
        <dbReference type="ARBA" id="ARBA00023288"/>
    </source>
</evidence>
<keyword evidence="5" id="KW-0564">Palmitate</keyword>
<evidence type="ECO:0000313" key="9">
    <source>
        <dbReference type="Proteomes" id="UP000013525"/>
    </source>
</evidence>
<evidence type="ECO:0000256" key="5">
    <source>
        <dbReference type="ARBA" id="ARBA00023139"/>
    </source>
</evidence>
<evidence type="ECO:0000256" key="4">
    <source>
        <dbReference type="ARBA" id="ARBA00023136"/>
    </source>
</evidence>
<evidence type="ECO:0000313" key="8">
    <source>
        <dbReference type="EMBL" id="EOM74283.1"/>
    </source>
</evidence>
<comment type="caution">
    <text evidence="8">The sequence shown here is derived from an EMBL/GenBank/DDBJ whole genome shotgun (WGS) entry which is preliminary data.</text>
</comment>